<reference evidence="1 2" key="1">
    <citation type="journal article" date="2004" name="Emerg. Infect. Dis.">
        <title>Amoebae-resisting bacteria isolated from human nasal swabs by amoebal coculture.</title>
        <authorList>
            <person name="Greub G."/>
            <person name="La Scola B."/>
            <person name="Raoult D."/>
        </authorList>
    </citation>
    <scope>NUCLEOTIDE SEQUENCE [LARGE SCALE GENOMIC DNA]</scope>
    <source>
        <strain evidence="1 2">CCUG 51329</strain>
    </source>
</reference>
<evidence type="ECO:0000313" key="1">
    <source>
        <dbReference type="EMBL" id="REC47890.1"/>
    </source>
</evidence>
<dbReference type="AlphaFoldDB" id="A0A3D9B2L9"/>
<dbReference type="EMBL" id="QNVU01000024">
    <property type="protein sequence ID" value="REC47890.1"/>
    <property type="molecule type" value="Genomic_DNA"/>
</dbReference>
<accession>A0A3D9B2L9</accession>
<keyword evidence="2" id="KW-1185">Reference proteome</keyword>
<dbReference type="Proteomes" id="UP000256924">
    <property type="component" value="Unassembled WGS sequence"/>
</dbReference>
<dbReference type="RefSeq" id="WP_116098955.1">
    <property type="nucleotide sequence ID" value="NZ_QNVU01000024.1"/>
</dbReference>
<proteinExistence type="predicted"/>
<gene>
    <name evidence="1" type="ORF">DRF68_12685</name>
</gene>
<name>A0A3D9B2L9_9FLAO</name>
<organism evidence="1 2">
    <name type="scientific">Candidatus Chryseobacterium massiliense</name>
    <dbReference type="NCBI Taxonomy" id="204089"/>
    <lineage>
        <taxon>Bacteria</taxon>
        <taxon>Pseudomonadati</taxon>
        <taxon>Bacteroidota</taxon>
        <taxon>Flavobacteriia</taxon>
        <taxon>Flavobacteriales</taxon>
        <taxon>Weeksellaceae</taxon>
        <taxon>Chryseobacterium group</taxon>
        <taxon>Chryseobacterium</taxon>
    </lineage>
</organism>
<protein>
    <submittedName>
        <fullName evidence="1">Uncharacterized protein</fullName>
    </submittedName>
</protein>
<evidence type="ECO:0000313" key="2">
    <source>
        <dbReference type="Proteomes" id="UP000256924"/>
    </source>
</evidence>
<comment type="caution">
    <text evidence="1">The sequence shown here is derived from an EMBL/GenBank/DDBJ whole genome shotgun (WGS) entry which is preliminary data.</text>
</comment>
<sequence length="121" mass="14561">MKNKILFLFILLLVISFIYNFYLERRLCVTISKIQTENIRSLEHHSNKNFYQYGIENIGENLQQELLEMKIDQCRLNVRKDLFYIFQDKVVYIGNGKKSLMIKVGYHFYGTVFYIKGFQNI</sequence>